<dbReference type="GO" id="GO:0005524">
    <property type="term" value="F:ATP binding"/>
    <property type="evidence" value="ECO:0007669"/>
    <property type="project" value="UniProtKB-UniRule"/>
</dbReference>
<keyword evidence="4" id="KW-1185">Reference proteome</keyword>
<dbReference type="PROSITE" id="PS50975">
    <property type="entry name" value="ATP_GRASP"/>
    <property type="match status" value="1"/>
</dbReference>
<proteinExistence type="predicted"/>
<evidence type="ECO:0000256" key="1">
    <source>
        <dbReference type="PROSITE-ProRule" id="PRU00409"/>
    </source>
</evidence>
<evidence type="ECO:0000259" key="2">
    <source>
        <dbReference type="PROSITE" id="PS50975"/>
    </source>
</evidence>
<protein>
    <recommendedName>
        <fullName evidence="2">ATP-grasp domain-containing protein</fullName>
    </recommendedName>
</protein>
<accession>A0A8S1HPR3</accession>
<dbReference type="AlphaFoldDB" id="A0A8S1HPR3"/>
<dbReference type="SUPFAM" id="SSF56059">
    <property type="entry name" value="Glutathione synthetase ATP-binding domain-like"/>
    <property type="match status" value="1"/>
</dbReference>
<comment type="caution">
    <text evidence="3">The sequence shown here is derived from an EMBL/GenBank/DDBJ whole genome shotgun (WGS) entry which is preliminary data.</text>
</comment>
<dbReference type="OrthoDB" id="5790559at2759"/>
<sequence>MVLILTVHKTTTHYTTSPVANRRPRARPYTRWKNFDELFLRSLWGLSTHKVSIINSLSSGDHALFICACRKWLRGVCLARPMASSQVLAVLRGKDKHETTTWFKLISAVNRLLSVSLRISRRTLSSATAASPLHADMPGCTVIVVLWKYRLNLSRLRRRDGVRVIVVAPPRMLVDETNVDVYYQVEPPIRDHDHCLLMHKVRELCSIFASSVRRIVVFERCLQRAMAQIRKEMDVEGFRPEQLEQFFHSGDAFSKRNGLSTLKQCSLSGTPQPDSWVEAVRSQIGGFPAVVRPLRHHCAHSVGFIRDESEFKNWFRRNSSVHRNEQYLVQEYMDDGHEFTAVCTFQRGLVGCISSMETHRSVLECIQNQQPYGLELLSTDQTRDIMPGLESFTIQVTKNVFPNGYLGALFIRGYYKDHNEIFFYGFGLEPENETSRLLLALPGPSPWENILIEAQAEDELTKEPEERNQYHYCVLNFPSAEGVLIHQTSVQKRSSEMRVAWRSAESSEMKDSDHVDDNVMQVFLWHESRPQLLLDCEDILRSTDITIDKNVLNERHNLCRRNLGRHAAKELVRSCTTAD</sequence>
<keyword evidence="1" id="KW-0067">ATP-binding</keyword>
<name>A0A8S1HPR3_9PELO</name>
<reference evidence="3" key="1">
    <citation type="submission" date="2020-10" db="EMBL/GenBank/DDBJ databases">
        <authorList>
            <person name="Kikuchi T."/>
        </authorList>
    </citation>
    <scope>NUCLEOTIDE SEQUENCE</scope>
    <source>
        <strain evidence="3">NKZ352</strain>
    </source>
</reference>
<organism evidence="3 4">
    <name type="scientific">Caenorhabditis auriculariae</name>
    <dbReference type="NCBI Taxonomy" id="2777116"/>
    <lineage>
        <taxon>Eukaryota</taxon>
        <taxon>Metazoa</taxon>
        <taxon>Ecdysozoa</taxon>
        <taxon>Nematoda</taxon>
        <taxon>Chromadorea</taxon>
        <taxon>Rhabditida</taxon>
        <taxon>Rhabditina</taxon>
        <taxon>Rhabditomorpha</taxon>
        <taxon>Rhabditoidea</taxon>
        <taxon>Rhabditidae</taxon>
        <taxon>Peloderinae</taxon>
        <taxon>Caenorhabditis</taxon>
    </lineage>
</organism>
<dbReference type="InterPro" id="IPR011761">
    <property type="entry name" value="ATP-grasp"/>
</dbReference>
<evidence type="ECO:0000313" key="3">
    <source>
        <dbReference type="EMBL" id="CAD6196443.1"/>
    </source>
</evidence>
<feature type="domain" description="ATP-grasp" evidence="2">
    <location>
        <begin position="251"/>
        <end position="455"/>
    </location>
</feature>
<dbReference type="EMBL" id="CAJGYM010000072">
    <property type="protein sequence ID" value="CAD6196443.1"/>
    <property type="molecule type" value="Genomic_DNA"/>
</dbReference>
<keyword evidence="1" id="KW-0547">Nucleotide-binding</keyword>
<gene>
    <name evidence="3" type="ORF">CAUJ_LOCUS12357</name>
</gene>
<evidence type="ECO:0000313" key="4">
    <source>
        <dbReference type="Proteomes" id="UP000835052"/>
    </source>
</evidence>
<dbReference type="GO" id="GO:0046872">
    <property type="term" value="F:metal ion binding"/>
    <property type="evidence" value="ECO:0007669"/>
    <property type="project" value="InterPro"/>
</dbReference>
<dbReference type="Proteomes" id="UP000835052">
    <property type="component" value="Unassembled WGS sequence"/>
</dbReference>